<feature type="non-terminal residue" evidence="2">
    <location>
        <position position="52"/>
    </location>
</feature>
<comment type="caution">
    <text evidence="2">The sequence shown here is derived from an EMBL/GenBank/DDBJ whole genome shotgun (WGS) entry which is preliminary data.</text>
</comment>
<organism evidence="2 3">
    <name type="scientific">Aphanomyces astaci</name>
    <name type="common">Crayfish plague agent</name>
    <dbReference type="NCBI Taxonomy" id="112090"/>
    <lineage>
        <taxon>Eukaryota</taxon>
        <taxon>Sar</taxon>
        <taxon>Stramenopiles</taxon>
        <taxon>Oomycota</taxon>
        <taxon>Saprolegniomycetes</taxon>
        <taxon>Saprolegniales</taxon>
        <taxon>Verrucalvaceae</taxon>
        <taxon>Aphanomyces</taxon>
    </lineage>
</organism>
<evidence type="ECO:0000313" key="3">
    <source>
        <dbReference type="Proteomes" id="UP000469452"/>
    </source>
</evidence>
<feature type="region of interest" description="Disordered" evidence="1">
    <location>
        <begin position="1"/>
        <end position="28"/>
    </location>
</feature>
<name>A0A6A5A8S8_APHAT</name>
<dbReference type="Proteomes" id="UP000469452">
    <property type="component" value="Unassembled WGS sequence"/>
</dbReference>
<accession>A0A6A5A8S8</accession>
<reference evidence="2 3" key="1">
    <citation type="submission" date="2019-06" db="EMBL/GenBank/DDBJ databases">
        <title>Genomics analysis of Aphanomyces spp. identifies a new class of oomycete effector associated with host adaptation.</title>
        <authorList>
            <person name="Gaulin E."/>
        </authorList>
    </citation>
    <scope>NUCLEOTIDE SEQUENCE [LARGE SCALE GENOMIC DNA]</scope>
    <source>
        <strain evidence="2 3">E</strain>
    </source>
</reference>
<gene>
    <name evidence="2" type="ORF">AaE_002822</name>
</gene>
<evidence type="ECO:0000313" key="2">
    <source>
        <dbReference type="EMBL" id="KAF0767959.1"/>
    </source>
</evidence>
<dbReference type="AlphaFoldDB" id="A0A6A5A8S8"/>
<evidence type="ECO:0000256" key="1">
    <source>
        <dbReference type="SAM" id="MobiDB-lite"/>
    </source>
</evidence>
<proteinExistence type="predicted"/>
<sequence>MGEALKMGGDNAFKLPHSQKDKTERLGPVAATLCDPDVVKVIEAMNARKDFE</sequence>
<dbReference type="EMBL" id="VJMI01005925">
    <property type="protein sequence ID" value="KAF0767959.1"/>
    <property type="molecule type" value="Genomic_DNA"/>
</dbReference>
<protein>
    <submittedName>
        <fullName evidence="2">Uncharacterized protein</fullName>
    </submittedName>
</protein>